<accession>A0ABV2AKN6</accession>
<proteinExistence type="predicted"/>
<sequence length="101" mass="11302">MLQSIDPSNSIGANKSFNSFCGTLQPHPLSLLKEVRLKFAGRLCSFAENRGSAILAIMIAKSVFRRCVYIGICLLCLDNKKKNDNLSLKRQINALFLPFRL</sequence>
<dbReference type="Proteomes" id="UP001439008">
    <property type="component" value="Unassembled WGS sequence"/>
</dbReference>
<organism evidence="1 2">
    <name type="scientific">Bonamia ostreae</name>
    <dbReference type="NCBI Taxonomy" id="126728"/>
    <lineage>
        <taxon>Eukaryota</taxon>
        <taxon>Sar</taxon>
        <taxon>Rhizaria</taxon>
        <taxon>Endomyxa</taxon>
        <taxon>Ascetosporea</taxon>
        <taxon>Haplosporida</taxon>
        <taxon>Bonamia</taxon>
    </lineage>
</organism>
<protein>
    <submittedName>
        <fullName evidence="1">Uncharacterized protein</fullName>
    </submittedName>
</protein>
<evidence type="ECO:0000313" key="2">
    <source>
        <dbReference type="Proteomes" id="UP001439008"/>
    </source>
</evidence>
<gene>
    <name evidence="1" type="ORF">MHBO_001700</name>
</gene>
<comment type="caution">
    <text evidence="1">The sequence shown here is derived from an EMBL/GenBank/DDBJ whole genome shotgun (WGS) entry which is preliminary data.</text>
</comment>
<evidence type="ECO:0000313" key="1">
    <source>
        <dbReference type="EMBL" id="MES1919958.1"/>
    </source>
</evidence>
<dbReference type="EMBL" id="JBDODL010000460">
    <property type="protein sequence ID" value="MES1919958.1"/>
    <property type="molecule type" value="Genomic_DNA"/>
</dbReference>
<reference evidence="1 2" key="1">
    <citation type="journal article" date="2024" name="BMC Biol.">
        <title>Comparative genomics of Ascetosporea gives new insight into the evolutionary basis for animal parasitism in Rhizaria.</title>
        <authorList>
            <person name="Hiltunen Thoren M."/>
            <person name="Onut-Brannstrom I."/>
            <person name="Alfjorden A."/>
            <person name="Peckova H."/>
            <person name="Swords F."/>
            <person name="Hooper C."/>
            <person name="Holzer A.S."/>
            <person name="Bass D."/>
            <person name="Burki F."/>
        </authorList>
    </citation>
    <scope>NUCLEOTIDE SEQUENCE [LARGE SCALE GENOMIC DNA]</scope>
    <source>
        <strain evidence="1">20-A016</strain>
    </source>
</reference>
<name>A0ABV2AKN6_9EUKA</name>
<keyword evidence="2" id="KW-1185">Reference proteome</keyword>